<dbReference type="AlphaFoldDB" id="A0A8T4IAX8"/>
<keyword evidence="3" id="KW-1003">Cell membrane</keyword>
<comment type="caution">
    <text evidence="11">The sequence shown here is derived from an EMBL/GenBank/DDBJ whole genome shotgun (WGS) entry which is preliminary data.</text>
</comment>
<dbReference type="PANTHER" id="PTHR38035">
    <property type="entry name" value="UPF0070 PROTEIN YFGM"/>
    <property type="match status" value="1"/>
</dbReference>
<keyword evidence="7" id="KW-0143">Chaperone</keyword>
<evidence type="ECO:0000256" key="9">
    <source>
        <dbReference type="SAM" id="Phobius"/>
    </source>
</evidence>
<evidence type="ECO:0000313" key="11">
    <source>
        <dbReference type="EMBL" id="MBR0552178.1"/>
    </source>
</evidence>
<sequence length="246" mass="26938">MALSPESNEAFFREVDEEMRRDQLTEFGRRWGKWIAVLIVVVIVAVGGWMYWHTHNQSTAEQRGEKFDTALEALAADNSDKAQKPLAELAQSDSEGYRAMATFAQADALLKKDDDKGAAKKFAAIANDQSLAKPYRDLATIRQTAVEFDTLKPDAIIQRLRALANKQSPWFGSAGEMVALAYLRANRPDLASKMFSDIAAADNVPESIRQRAVQMAGVLDTEAAAQKKGAGKQSDGDANTKEKTAG</sequence>
<dbReference type="InterPro" id="IPR018704">
    <property type="entry name" value="SecYEG/CpoB_TPR"/>
</dbReference>
<keyword evidence="4 9" id="KW-0812">Transmembrane</keyword>
<evidence type="ECO:0000256" key="3">
    <source>
        <dbReference type="ARBA" id="ARBA00022475"/>
    </source>
</evidence>
<evidence type="ECO:0000256" key="8">
    <source>
        <dbReference type="SAM" id="MobiDB-lite"/>
    </source>
</evidence>
<dbReference type="RefSeq" id="WP_284053473.1">
    <property type="nucleotide sequence ID" value="NZ_JAGRQC010000002.1"/>
</dbReference>
<dbReference type="InterPro" id="IPR026039">
    <property type="entry name" value="YfgM"/>
</dbReference>
<evidence type="ECO:0000259" key="10">
    <source>
        <dbReference type="Pfam" id="PF09976"/>
    </source>
</evidence>
<evidence type="ECO:0000256" key="2">
    <source>
        <dbReference type="ARBA" id="ARBA00004236"/>
    </source>
</evidence>
<name>A0A8T4IAX8_9SPHN</name>
<evidence type="ECO:0000256" key="5">
    <source>
        <dbReference type="ARBA" id="ARBA00022989"/>
    </source>
</evidence>
<feature type="compositionally biased region" description="Basic and acidic residues" evidence="8">
    <location>
        <begin position="234"/>
        <end position="246"/>
    </location>
</feature>
<evidence type="ECO:0000256" key="4">
    <source>
        <dbReference type="ARBA" id="ARBA00022692"/>
    </source>
</evidence>
<accession>A0A8T4IAX8</accession>
<feature type="compositionally biased region" description="Low complexity" evidence="8">
    <location>
        <begin position="223"/>
        <end position="233"/>
    </location>
</feature>
<comment type="subcellular location">
    <subcellularLocation>
        <location evidence="2">Cell membrane</location>
    </subcellularLocation>
    <subcellularLocation>
        <location evidence="1">Membrane</location>
        <topology evidence="1">Single-pass membrane protein</topology>
    </subcellularLocation>
</comment>
<dbReference type="Pfam" id="PF09976">
    <property type="entry name" value="TPR_21"/>
    <property type="match status" value="1"/>
</dbReference>
<dbReference type="GO" id="GO:0005886">
    <property type="term" value="C:plasma membrane"/>
    <property type="evidence" value="ECO:0007669"/>
    <property type="project" value="UniProtKB-SubCell"/>
</dbReference>
<dbReference type="Proteomes" id="UP000676996">
    <property type="component" value="Unassembled WGS sequence"/>
</dbReference>
<feature type="domain" description="Ancillary SecYEG translocon subunit/Cell division coordinator CpoB TPR" evidence="10">
    <location>
        <begin position="29"/>
        <end position="197"/>
    </location>
</feature>
<evidence type="ECO:0000256" key="7">
    <source>
        <dbReference type="ARBA" id="ARBA00023186"/>
    </source>
</evidence>
<evidence type="ECO:0000256" key="1">
    <source>
        <dbReference type="ARBA" id="ARBA00004167"/>
    </source>
</evidence>
<feature type="region of interest" description="Disordered" evidence="8">
    <location>
        <begin position="223"/>
        <end position="246"/>
    </location>
</feature>
<gene>
    <name evidence="11" type="ORF">J7S20_06660</name>
</gene>
<organism evidence="11 12">
    <name type="scientific">Stakelama marina</name>
    <dbReference type="NCBI Taxonomy" id="2826939"/>
    <lineage>
        <taxon>Bacteria</taxon>
        <taxon>Pseudomonadati</taxon>
        <taxon>Pseudomonadota</taxon>
        <taxon>Alphaproteobacteria</taxon>
        <taxon>Sphingomonadales</taxon>
        <taxon>Sphingomonadaceae</taxon>
        <taxon>Stakelama</taxon>
    </lineage>
</organism>
<keyword evidence="12" id="KW-1185">Reference proteome</keyword>
<proteinExistence type="predicted"/>
<keyword evidence="6 9" id="KW-0472">Membrane</keyword>
<dbReference type="EMBL" id="JAGRQC010000002">
    <property type="protein sequence ID" value="MBR0552178.1"/>
    <property type="molecule type" value="Genomic_DNA"/>
</dbReference>
<dbReference type="GO" id="GO:0044877">
    <property type="term" value="F:protein-containing complex binding"/>
    <property type="evidence" value="ECO:0007669"/>
    <property type="project" value="InterPro"/>
</dbReference>
<dbReference type="PANTHER" id="PTHR38035:SF1">
    <property type="entry name" value="ANCILLARY SECYEG TRANSLOCON SUBUNIT"/>
    <property type="match status" value="1"/>
</dbReference>
<evidence type="ECO:0000256" key="6">
    <source>
        <dbReference type="ARBA" id="ARBA00023136"/>
    </source>
</evidence>
<feature type="transmembrane region" description="Helical" evidence="9">
    <location>
        <begin position="31"/>
        <end position="52"/>
    </location>
</feature>
<evidence type="ECO:0000313" key="12">
    <source>
        <dbReference type="Proteomes" id="UP000676996"/>
    </source>
</evidence>
<reference evidence="11" key="1">
    <citation type="submission" date="2021-04" db="EMBL/GenBank/DDBJ databases">
        <title>Ouciella asimina sp. nov., isolated from the surface seawater in the hydrothermal field of Okinawa Trough.</title>
        <authorList>
            <person name="Shuang W."/>
        </authorList>
    </citation>
    <scope>NUCLEOTIDE SEQUENCE</scope>
    <source>
        <strain evidence="11">LXI357</strain>
    </source>
</reference>
<protein>
    <submittedName>
        <fullName evidence="11">Tetratricopeptide repeat protein</fullName>
    </submittedName>
</protein>
<keyword evidence="5 9" id="KW-1133">Transmembrane helix</keyword>